<protein>
    <recommendedName>
        <fullName evidence="8">Cytochrome b561 domain-containing protein</fullName>
    </recommendedName>
</protein>
<dbReference type="EMBL" id="MU853879">
    <property type="protein sequence ID" value="KAK3936582.1"/>
    <property type="molecule type" value="Genomic_DNA"/>
</dbReference>
<accession>A0AAN6N392</accession>
<evidence type="ECO:0000256" key="7">
    <source>
        <dbReference type="SAM" id="Phobius"/>
    </source>
</evidence>
<dbReference type="SMART" id="SM00665">
    <property type="entry name" value="B561"/>
    <property type="match status" value="1"/>
</dbReference>
<feature type="transmembrane region" description="Helical" evidence="7">
    <location>
        <begin position="86"/>
        <end position="113"/>
    </location>
</feature>
<evidence type="ECO:0000256" key="3">
    <source>
        <dbReference type="ARBA" id="ARBA00022692"/>
    </source>
</evidence>
<name>A0AAN6N392_9PEZI</name>
<comment type="caution">
    <text evidence="9">The sequence shown here is derived from an EMBL/GenBank/DDBJ whole genome shotgun (WGS) entry which is preliminary data.</text>
</comment>
<feature type="transmembrane region" description="Helical" evidence="7">
    <location>
        <begin position="202"/>
        <end position="222"/>
    </location>
</feature>
<evidence type="ECO:0000256" key="6">
    <source>
        <dbReference type="ARBA" id="ARBA00023136"/>
    </source>
</evidence>
<evidence type="ECO:0000256" key="5">
    <source>
        <dbReference type="ARBA" id="ARBA00022989"/>
    </source>
</evidence>
<keyword evidence="3 7" id="KW-0812">Transmembrane</keyword>
<dbReference type="CDD" id="cd08760">
    <property type="entry name" value="Cyt_b561_FRRS1_like"/>
    <property type="match status" value="1"/>
</dbReference>
<keyword evidence="4" id="KW-0249">Electron transport</keyword>
<feature type="transmembrane region" description="Helical" evidence="7">
    <location>
        <begin position="174"/>
        <end position="196"/>
    </location>
</feature>
<feature type="transmembrane region" description="Helical" evidence="7">
    <location>
        <begin position="133"/>
        <end position="154"/>
    </location>
</feature>
<dbReference type="GO" id="GO:0016020">
    <property type="term" value="C:membrane"/>
    <property type="evidence" value="ECO:0007669"/>
    <property type="project" value="UniProtKB-SubCell"/>
</dbReference>
<feature type="domain" description="Cytochrome b561" evidence="8">
    <location>
        <begin position="59"/>
        <end position="191"/>
    </location>
</feature>
<dbReference type="AlphaFoldDB" id="A0AAN6N392"/>
<dbReference type="PANTHER" id="PTHR47797:SF1">
    <property type="entry name" value="CYTOCHROME B561 DOMAIN-CONTAINING PROTEIN-RELATED"/>
    <property type="match status" value="1"/>
</dbReference>
<dbReference type="Gene3D" id="1.20.120.1770">
    <property type="match status" value="1"/>
</dbReference>
<keyword evidence="10" id="KW-1185">Reference proteome</keyword>
<sequence length="250" mass="26876">MAREAHAQYGPSHWPYYGGGGSGPGSGSGTSGDSNGFGFGSFEGAPGFDVDAAMRTRTIHGILAALAMVVLFPSGSILMRILPGRLALWGHALTQVIAFCVYIAAAGLGFYLVHEVQIPFAGGSLLENPATSYHPVIGIVVLVFLFFQPFLGLIHHAKFKRLQRRTAWSYLHIFNGRIFITLGIINGGLGLGLAGADAGVKKTYIVVSVIMWTLWMAAAIIGEVRRCNANRKVAREGRRQRKMSDGEVPF</sequence>
<evidence type="ECO:0000256" key="4">
    <source>
        <dbReference type="ARBA" id="ARBA00022982"/>
    </source>
</evidence>
<dbReference type="Proteomes" id="UP001303473">
    <property type="component" value="Unassembled WGS sequence"/>
</dbReference>
<organism evidence="9 10">
    <name type="scientific">Diplogelasinospora grovesii</name>
    <dbReference type="NCBI Taxonomy" id="303347"/>
    <lineage>
        <taxon>Eukaryota</taxon>
        <taxon>Fungi</taxon>
        <taxon>Dikarya</taxon>
        <taxon>Ascomycota</taxon>
        <taxon>Pezizomycotina</taxon>
        <taxon>Sordariomycetes</taxon>
        <taxon>Sordariomycetidae</taxon>
        <taxon>Sordariales</taxon>
        <taxon>Diplogelasinosporaceae</taxon>
        <taxon>Diplogelasinospora</taxon>
    </lineage>
</organism>
<gene>
    <name evidence="9" type="ORF">QBC46DRAFT_26102</name>
</gene>
<keyword evidence="2" id="KW-0813">Transport</keyword>
<evidence type="ECO:0000313" key="9">
    <source>
        <dbReference type="EMBL" id="KAK3936582.1"/>
    </source>
</evidence>
<comment type="subcellular location">
    <subcellularLocation>
        <location evidence="1">Membrane</location>
    </subcellularLocation>
</comment>
<feature type="transmembrane region" description="Helical" evidence="7">
    <location>
        <begin position="59"/>
        <end position="79"/>
    </location>
</feature>
<evidence type="ECO:0000256" key="1">
    <source>
        <dbReference type="ARBA" id="ARBA00004370"/>
    </source>
</evidence>
<evidence type="ECO:0000256" key="2">
    <source>
        <dbReference type="ARBA" id="ARBA00022448"/>
    </source>
</evidence>
<keyword evidence="5 7" id="KW-1133">Transmembrane helix</keyword>
<evidence type="ECO:0000259" key="8">
    <source>
        <dbReference type="SMART" id="SM00665"/>
    </source>
</evidence>
<reference evidence="10" key="1">
    <citation type="journal article" date="2023" name="Mol. Phylogenet. Evol.">
        <title>Genome-scale phylogeny and comparative genomics of the fungal order Sordariales.</title>
        <authorList>
            <person name="Hensen N."/>
            <person name="Bonometti L."/>
            <person name="Westerberg I."/>
            <person name="Brannstrom I.O."/>
            <person name="Guillou S."/>
            <person name="Cros-Aarteil S."/>
            <person name="Calhoun S."/>
            <person name="Haridas S."/>
            <person name="Kuo A."/>
            <person name="Mondo S."/>
            <person name="Pangilinan J."/>
            <person name="Riley R."/>
            <person name="LaButti K."/>
            <person name="Andreopoulos B."/>
            <person name="Lipzen A."/>
            <person name="Chen C."/>
            <person name="Yan M."/>
            <person name="Daum C."/>
            <person name="Ng V."/>
            <person name="Clum A."/>
            <person name="Steindorff A."/>
            <person name="Ohm R.A."/>
            <person name="Martin F."/>
            <person name="Silar P."/>
            <person name="Natvig D.O."/>
            <person name="Lalanne C."/>
            <person name="Gautier V."/>
            <person name="Ament-Velasquez S.L."/>
            <person name="Kruys A."/>
            <person name="Hutchinson M.I."/>
            <person name="Powell A.J."/>
            <person name="Barry K."/>
            <person name="Miller A.N."/>
            <person name="Grigoriev I.V."/>
            <person name="Debuchy R."/>
            <person name="Gladieux P."/>
            <person name="Hiltunen Thoren M."/>
            <person name="Johannesson H."/>
        </authorList>
    </citation>
    <scope>NUCLEOTIDE SEQUENCE [LARGE SCALE GENOMIC DNA]</scope>
    <source>
        <strain evidence="10">CBS 340.73</strain>
    </source>
</reference>
<dbReference type="InterPro" id="IPR006593">
    <property type="entry name" value="Cyt_b561/ferric_Rdtase_TM"/>
</dbReference>
<proteinExistence type="predicted"/>
<evidence type="ECO:0000313" key="10">
    <source>
        <dbReference type="Proteomes" id="UP001303473"/>
    </source>
</evidence>
<dbReference type="PANTHER" id="PTHR47797">
    <property type="entry name" value="DEHYDROGENASE, PUTATIVE (AFU_ORTHOLOGUE AFUA_8G05805)-RELATED"/>
    <property type="match status" value="1"/>
</dbReference>
<keyword evidence="6 7" id="KW-0472">Membrane</keyword>